<evidence type="ECO:0000256" key="1">
    <source>
        <dbReference type="SAM" id="Phobius"/>
    </source>
</evidence>
<keyword evidence="1" id="KW-0812">Transmembrane</keyword>
<keyword evidence="1" id="KW-0472">Membrane</keyword>
<proteinExistence type="predicted"/>
<organism evidence="2 3">
    <name type="scientific">Aquibacillus rhizosphaerae</name>
    <dbReference type="NCBI Taxonomy" id="3051431"/>
    <lineage>
        <taxon>Bacteria</taxon>
        <taxon>Bacillati</taxon>
        <taxon>Bacillota</taxon>
        <taxon>Bacilli</taxon>
        <taxon>Bacillales</taxon>
        <taxon>Bacillaceae</taxon>
        <taxon>Aquibacillus</taxon>
    </lineage>
</organism>
<accession>A0ABT7LEE1</accession>
<comment type="caution">
    <text evidence="2">The sequence shown here is derived from an EMBL/GenBank/DDBJ whole genome shotgun (WGS) entry which is preliminary data.</text>
</comment>
<keyword evidence="3" id="KW-1185">Reference proteome</keyword>
<protein>
    <submittedName>
        <fullName evidence="2">Uncharacterized protein</fullName>
    </submittedName>
</protein>
<dbReference type="Proteomes" id="UP001235343">
    <property type="component" value="Unassembled WGS sequence"/>
</dbReference>
<dbReference type="RefSeq" id="WP_285934257.1">
    <property type="nucleotide sequence ID" value="NZ_JASTZU010000063.1"/>
</dbReference>
<feature type="transmembrane region" description="Helical" evidence="1">
    <location>
        <begin position="6"/>
        <end position="23"/>
    </location>
</feature>
<reference evidence="2 3" key="1">
    <citation type="submission" date="2023-06" db="EMBL/GenBank/DDBJ databases">
        <title>Aquibacillus rhizosphaerae LR5S19.</title>
        <authorList>
            <person name="Sun J.-Q."/>
        </authorList>
    </citation>
    <scope>NUCLEOTIDE SEQUENCE [LARGE SCALE GENOMIC DNA]</scope>
    <source>
        <strain evidence="2 3">LR5S19</strain>
    </source>
</reference>
<gene>
    <name evidence="2" type="ORF">QQS35_21230</name>
</gene>
<evidence type="ECO:0000313" key="2">
    <source>
        <dbReference type="EMBL" id="MDL4842965.1"/>
    </source>
</evidence>
<name>A0ABT7LEE1_9BACI</name>
<sequence>MYITITIFIISGIGGLFLFNWLMGYKKGNITIDFEERYFNQKEYVKAIKNKLENEGKEVYYKGHSRFIIDGKNYLFIERNVSMGGVPLQRTILKLEKQLTNLRFLSFGQKNNNIV</sequence>
<dbReference type="EMBL" id="JASTZU010000063">
    <property type="protein sequence ID" value="MDL4842965.1"/>
    <property type="molecule type" value="Genomic_DNA"/>
</dbReference>
<evidence type="ECO:0000313" key="3">
    <source>
        <dbReference type="Proteomes" id="UP001235343"/>
    </source>
</evidence>
<keyword evidence="1" id="KW-1133">Transmembrane helix</keyword>